<accession>A0A5Q0BEF0</accession>
<dbReference type="RefSeq" id="WP_153247493.1">
    <property type="nucleotide sequence ID" value="NZ_CP044205.1"/>
</dbReference>
<name>A0A5Q0BEF0_9GAMM</name>
<dbReference type="GO" id="GO:0015288">
    <property type="term" value="F:porin activity"/>
    <property type="evidence" value="ECO:0007669"/>
    <property type="project" value="InterPro"/>
</dbReference>
<dbReference type="AlphaFoldDB" id="A0A5Q0BEF0"/>
<dbReference type="PANTHER" id="PTHR37944">
    <property type="entry name" value="PORIN B"/>
    <property type="match status" value="1"/>
</dbReference>
<dbReference type="InterPro" id="IPR052932">
    <property type="entry name" value="OprB_Porin"/>
</dbReference>
<dbReference type="Proteomes" id="UP000325755">
    <property type="component" value="Chromosome"/>
</dbReference>
<feature type="signal peptide" evidence="2">
    <location>
        <begin position="1"/>
        <end position="31"/>
    </location>
</feature>
<feature type="chain" id="PRO_5025082774" evidence="2">
    <location>
        <begin position="32"/>
        <end position="491"/>
    </location>
</feature>
<dbReference type="InterPro" id="IPR038673">
    <property type="entry name" value="OprB_sf"/>
</dbReference>
<dbReference type="InterPro" id="IPR007049">
    <property type="entry name" value="Carb-sel_porin_OprB"/>
</dbReference>
<dbReference type="GO" id="GO:0016020">
    <property type="term" value="C:membrane"/>
    <property type="evidence" value="ECO:0007669"/>
    <property type="project" value="InterPro"/>
</dbReference>
<evidence type="ECO:0000256" key="1">
    <source>
        <dbReference type="ARBA" id="ARBA00008769"/>
    </source>
</evidence>
<gene>
    <name evidence="3" type="ORF">F6R98_01795</name>
</gene>
<proteinExistence type="inferred from homology"/>
<dbReference type="GO" id="GO:0008643">
    <property type="term" value="P:carbohydrate transport"/>
    <property type="evidence" value="ECO:0007669"/>
    <property type="project" value="InterPro"/>
</dbReference>
<evidence type="ECO:0000313" key="4">
    <source>
        <dbReference type="Proteomes" id="UP000325755"/>
    </source>
</evidence>
<dbReference type="KEGG" id="mmob:F6R98_01795"/>
<evidence type="ECO:0000256" key="2">
    <source>
        <dbReference type="RuleBase" id="RU363072"/>
    </source>
</evidence>
<dbReference type="PANTHER" id="PTHR37944:SF1">
    <property type="entry name" value="PORIN B"/>
    <property type="match status" value="1"/>
</dbReference>
<protein>
    <submittedName>
        <fullName evidence="3">Carbohydrate porin</fullName>
    </submittedName>
</protein>
<dbReference type="InParanoid" id="A0A5Q0BEF0"/>
<comment type="similarity">
    <text evidence="1 2">Belongs to the OprB family.</text>
</comment>
<sequence>MDGLMYHPVKLLKIVLFGLCSVLLSSGQVHAIPPPSHISDMADEEFAKSEGVFGFLSGINRSSVLLGDMWGLRTKLSSYGISLAIIETVENFGNVTGGTQTGYRFDGLTQVIGQLDTQRAFNFYGGLANVSFLNLWGGNLSVANLETLQTASGIVGNPSVRLWELWYDQKLLDQNRLSIRIGQQSLDQEWIVSSNALYFVNTMFGWPMLPSADMPSGGPAYPLSSLGIRFKARPINELTILAGVFNGNPVKNDNGTDPQSQNRHGTSFPLDGGGLFIAELQYSYPAVGSMVKPDEANALGWTYKIGGWYNTNDFADMRVDQDGLSLANPYSSGAPLQHQGNYALYAVADKLIWRHDQYPDRNLSVFARVMGTPLGDRNLISVSVNAGLLMHSPFRNRPFDTVGLGYGLAVVSSSVAQSERDAIQYSGNATPVQSSESFIELTYQYQLKQWIQIQPDLQYVFNPGAGVPLPSSPTSRVQNELVLGIRTNIFF</sequence>
<dbReference type="Pfam" id="PF04966">
    <property type="entry name" value="OprB"/>
    <property type="match status" value="1"/>
</dbReference>
<dbReference type="Gene3D" id="2.40.160.180">
    <property type="entry name" value="Carbohydrate-selective porin OprB"/>
    <property type="match status" value="1"/>
</dbReference>
<evidence type="ECO:0000313" key="3">
    <source>
        <dbReference type="EMBL" id="QFY41512.1"/>
    </source>
</evidence>
<reference evidence="3 4" key="1">
    <citation type="submission" date="2019-09" db="EMBL/GenBank/DDBJ databases">
        <title>Ecophysiology of the spiral-shaped methanotroph Methylospira mobilis as revealed by the complete genome sequence.</title>
        <authorList>
            <person name="Oshkin I.Y."/>
            <person name="Dedysh S.N."/>
            <person name="Miroshnikov K."/>
            <person name="Danilova O.V."/>
            <person name="Hakobyan A."/>
            <person name="Liesack W."/>
        </authorList>
    </citation>
    <scope>NUCLEOTIDE SEQUENCE [LARGE SCALE GENOMIC DNA]</scope>
    <source>
        <strain evidence="3 4">Shm1</strain>
    </source>
</reference>
<dbReference type="EMBL" id="CP044205">
    <property type="protein sequence ID" value="QFY41512.1"/>
    <property type="molecule type" value="Genomic_DNA"/>
</dbReference>
<dbReference type="OrthoDB" id="545475at2"/>
<keyword evidence="2" id="KW-0732">Signal</keyword>
<keyword evidence="4" id="KW-1185">Reference proteome</keyword>
<organism evidence="3 4">
    <name type="scientific">Candidatus Methylospira mobilis</name>
    <dbReference type="NCBI Taxonomy" id="1808979"/>
    <lineage>
        <taxon>Bacteria</taxon>
        <taxon>Pseudomonadati</taxon>
        <taxon>Pseudomonadota</taxon>
        <taxon>Gammaproteobacteria</taxon>
        <taxon>Methylococcales</taxon>
        <taxon>Methylococcaceae</taxon>
        <taxon>Candidatus Methylospira</taxon>
    </lineage>
</organism>